<dbReference type="Gene3D" id="1.20.1250.20">
    <property type="entry name" value="MFS general substrate transporter like domains"/>
    <property type="match status" value="1"/>
</dbReference>
<keyword evidence="6 7" id="KW-0472">Membrane</keyword>
<feature type="transmembrane region" description="Helical" evidence="7">
    <location>
        <begin position="228"/>
        <end position="249"/>
    </location>
</feature>
<organism evidence="9 10">
    <name type="scientific">Candidatus Desulfosporosinus infrequens</name>
    <dbReference type="NCBI Taxonomy" id="2043169"/>
    <lineage>
        <taxon>Bacteria</taxon>
        <taxon>Bacillati</taxon>
        <taxon>Bacillota</taxon>
        <taxon>Clostridia</taxon>
        <taxon>Eubacteriales</taxon>
        <taxon>Desulfitobacteriaceae</taxon>
        <taxon>Desulfosporosinus</taxon>
    </lineage>
</organism>
<evidence type="ECO:0000313" key="10">
    <source>
        <dbReference type="Proteomes" id="UP000238916"/>
    </source>
</evidence>
<dbReference type="GO" id="GO:0005886">
    <property type="term" value="C:plasma membrane"/>
    <property type="evidence" value="ECO:0007669"/>
    <property type="project" value="UniProtKB-SubCell"/>
</dbReference>
<dbReference type="PRINTS" id="PR01036">
    <property type="entry name" value="TCRTETB"/>
</dbReference>
<dbReference type="AlphaFoldDB" id="A0A2U3LQD7"/>
<feature type="domain" description="Major facilitator superfamily (MFS) profile" evidence="8">
    <location>
        <begin position="17"/>
        <end position="469"/>
    </location>
</feature>
<dbReference type="OrthoDB" id="102502at2"/>
<feature type="transmembrane region" description="Helical" evidence="7">
    <location>
        <begin position="203"/>
        <end position="222"/>
    </location>
</feature>
<gene>
    <name evidence="9" type="ORF">SBF1_7360001</name>
</gene>
<evidence type="ECO:0000256" key="1">
    <source>
        <dbReference type="ARBA" id="ARBA00004651"/>
    </source>
</evidence>
<reference evidence="10" key="1">
    <citation type="submission" date="2018-02" db="EMBL/GenBank/DDBJ databases">
        <authorList>
            <person name="Hausmann B."/>
        </authorList>
    </citation>
    <scope>NUCLEOTIDE SEQUENCE [LARGE SCALE GENOMIC DNA]</scope>
    <source>
        <strain evidence="10">Peat soil MAG SbF1</strain>
    </source>
</reference>
<feature type="transmembrane region" description="Helical" evidence="7">
    <location>
        <begin position="146"/>
        <end position="165"/>
    </location>
</feature>
<dbReference type="CDD" id="cd17321">
    <property type="entry name" value="MFS_MMR_MDR_like"/>
    <property type="match status" value="1"/>
</dbReference>
<evidence type="ECO:0000256" key="2">
    <source>
        <dbReference type="ARBA" id="ARBA00022448"/>
    </source>
</evidence>
<feature type="transmembrane region" description="Helical" evidence="7">
    <location>
        <begin position="270"/>
        <end position="292"/>
    </location>
</feature>
<evidence type="ECO:0000259" key="8">
    <source>
        <dbReference type="PROSITE" id="PS50850"/>
    </source>
</evidence>
<dbReference type="PANTHER" id="PTHR42718:SF46">
    <property type="entry name" value="BLR6921 PROTEIN"/>
    <property type="match status" value="1"/>
</dbReference>
<feature type="transmembrane region" description="Helical" evidence="7">
    <location>
        <begin position="114"/>
        <end position="134"/>
    </location>
</feature>
<evidence type="ECO:0000256" key="7">
    <source>
        <dbReference type="SAM" id="Phobius"/>
    </source>
</evidence>
<feature type="transmembrane region" description="Helical" evidence="7">
    <location>
        <begin position="304"/>
        <end position="324"/>
    </location>
</feature>
<sequence>MVEKIPFQKSKSYHWFVVGTVCIGAFMAALDASIINVAMPTLSSVFSVGMDMVEWVTIAYLLTLTSLLTLLGSLSDRLGRKFFYTLGFAIFGIGSALCGVSMTMSFLITARVLQALGATMLQANSIAIITSAVPKTSRGKAIGIQGSAQAIGLSIGPSVGGLLIAHFGWRLVFYINIPVAIVGTLLASFILPKDKTNPYTTRFDYLGSVLFTPPLVLLVLIFKSGYKVGWSSTEIITEFVGVIIFVLLFGWREKKYKNPMINLDLLKISVFTSGNITGLLSYALMFGTIFLMPFYLDWILKLPALYIGLILTVVSLAMFVVSPISGALADRIGSRILTSCGMAIATLGEIVLIALPQRPLIYIDILGLTLVGVGMGMFTSPNNSSVMGSIPPEHVGVAGGILNMSRSLGMCMGVAIAGTIYNDDFQSFHLINHTVMQARILSFHESFVGMAIIGIIATLICFFFYNRSENNKIFTSDFI</sequence>
<dbReference type="InterPro" id="IPR020846">
    <property type="entry name" value="MFS_dom"/>
</dbReference>
<accession>A0A2U3LQD7</accession>
<dbReference type="Proteomes" id="UP000238916">
    <property type="component" value="Unassembled WGS sequence"/>
</dbReference>
<proteinExistence type="predicted"/>
<keyword evidence="2" id="KW-0813">Transport</keyword>
<dbReference type="InterPro" id="IPR004638">
    <property type="entry name" value="EmrB-like"/>
</dbReference>
<dbReference type="NCBIfam" id="TIGR00711">
    <property type="entry name" value="efflux_EmrB"/>
    <property type="match status" value="1"/>
</dbReference>
<keyword evidence="5 7" id="KW-1133">Transmembrane helix</keyword>
<feature type="transmembrane region" description="Helical" evidence="7">
    <location>
        <begin position="361"/>
        <end position="380"/>
    </location>
</feature>
<evidence type="ECO:0000256" key="6">
    <source>
        <dbReference type="ARBA" id="ARBA00023136"/>
    </source>
</evidence>
<keyword evidence="4 7" id="KW-0812">Transmembrane</keyword>
<dbReference type="Gene3D" id="1.20.1720.10">
    <property type="entry name" value="Multidrug resistance protein D"/>
    <property type="match status" value="1"/>
</dbReference>
<evidence type="ECO:0000256" key="3">
    <source>
        <dbReference type="ARBA" id="ARBA00022475"/>
    </source>
</evidence>
<dbReference type="PROSITE" id="PS50850">
    <property type="entry name" value="MFS"/>
    <property type="match status" value="1"/>
</dbReference>
<feature type="transmembrane region" description="Helical" evidence="7">
    <location>
        <begin position="401"/>
        <end position="421"/>
    </location>
</feature>
<dbReference type="InterPro" id="IPR036259">
    <property type="entry name" value="MFS_trans_sf"/>
</dbReference>
<feature type="transmembrane region" description="Helical" evidence="7">
    <location>
        <begin position="12"/>
        <end position="35"/>
    </location>
</feature>
<keyword evidence="3" id="KW-1003">Cell membrane</keyword>
<name>A0A2U3LQD7_9FIRM</name>
<feature type="transmembrane region" description="Helical" evidence="7">
    <location>
        <begin position="336"/>
        <end position="355"/>
    </location>
</feature>
<dbReference type="SUPFAM" id="SSF103473">
    <property type="entry name" value="MFS general substrate transporter"/>
    <property type="match status" value="1"/>
</dbReference>
<dbReference type="Pfam" id="PF07690">
    <property type="entry name" value="MFS_1"/>
    <property type="match status" value="1"/>
</dbReference>
<feature type="transmembrane region" description="Helical" evidence="7">
    <location>
        <begin position="82"/>
        <end position="108"/>
    </location>
</feature>
<evidence type="ECO:0000256" key="4">
    <source>
        <dbReference type="ARBA" id="ARBA00022692"/>
    </source>
</evidence>
<dbReference type="EMBL" id="OMOF01000708">
    <property type="protein sequence ID" value="SPF54110.1"/>
    <property type="molecule type" value="Genomic_DNA"/>
</dbReference>
<feature type="transmembrane region" description="Helical" evidence="7">
    <location>
        <begin position="171"/>
        <end position="191"/>
    </location>
</feature>
<evidence type="ECO:0000256" key="5">
    <source>
        <dbReference type="ARBA" id="ARBA00022989"/>
    </source>
</evidence>
<comment type="subcellular location">
    <subcellularLocation>
        <location evidence="1">Cell membrane</location>
        <topology evidence="1">Multi-pass membrane protein</topology>
    </subcellularLocation>
</comment>
<dbReference type="PANTHER" id="PTHR42718">
    <property type="entry name" value="MAJOR FACILITATOR SUPERFAMILY MULTIDRUG TRANSPORTER MFSC"/>
    <property type="match status" value="1"/>
</dbReference>
<dbReference type="GO" id="GO:0022857">
    <property type="term" value="F:transmembrane transporter activity"/>
    <property type="evidence" value="ECO:0007669"/>
    <property type="project" value="InterPro"/>
</dbReference>
<feature type="transmembrane region" description="Helical" evidence="7">
    <location>
        <begin position="55"/>
        <end position="75"/>
    </location>
</feature>
<feature type="transmembrane region" description="Helical" evidence="7">
    <location>
        <begin position="441"/>
        <end position="465"/>
    </location>
</feature>
<evidence type="ECO:0000313" key="9">
    <source>
        <dbReference type="EMBL" id="SPF54110.1"/>
    </source>
</evidence>
<protein>
    <submittedName>
        <fullName evidence="9">Drug resistance transporter, EmrB/QacA subfamily</fullName>
    </submittedName>
</protein>
<dbReference type="InterPro" id="IPR011701">
    <property type="entry name" value="MFS"/>
</dbReference>